<feature type="transmembrane region" description="Helical" evidence="7">
    <location>
        <begin position="14"/>
        <end position="37"/>
    </location>
</feature>
<dbReference type="NCBIfam" id="TIGR02857">
    <property type="entry name" value="CydD"/>
    <property type="match status" value="1"/>
</dbReference>
<keyword evidence="6 7" id="KW-0472">Membrane</keyword>
<dbReference type="Proteomes" id="UP001595817">
    <property type="component" value="Unassembled WGS sequence"/>
</dbReference>
<feature type="transmembrane region" description="Helical" evidence="7">
    <location>
        <begin position="236"/>
        <end position="257"/>
    </location>
</feature>
<feature type="transmembrane region" description="Helical" evidence="7">
    <location>
        <begin position="158"/>
        <end position="176"/>
    </location>
</feature>
<dbReference type="RefSeq" id="WP_378151124.1">
    <property type="nucleotide sequence ID" value="NZ_JBHSEC010000001.1"/>
</dbReference>
<evidence type="ECO:0000313" key="11">
    <source>
        <dbReference type="Proteomes" id="UP001595817"/>
    </source>
</evidence>
<dbReference type="InterPro" id="IPR003439">
    <property type="entry name" value="ABC_transporter-like_ATP-bd"/>
</dbReference>
<dbReference type="Pfam" id="PF00005">
    <property type="entry name" value="ABC_tran"/>
    <property type="match status" value="1"/>
</dbReference>
<dbReference type="EMBL" id="JBHSEC010000001">
    <property type="protein sequence ID" value="MFC4408918.1"/>
    <property type="molecule type" value="Genomic_DNA"/>
</dbReference>
<dbReference type="Gene3D" id="3.40.50.300">
    <property type="entry name" value="P-loop containing nucleotide triphosphate hydrolases"/>
    <property type="match status" value="1"/>
</dbReference>
<protein>
    <submittedName>
        <fullName evidence="10">Thiol reductant ABC exporter subunit CydD</fullName>
    </submittedName>
</protein>
<dbReference type="SUPFAM" id="SSF90123">
    <property type="entry name" value="ABC transporter transmembrane region"/>
    <property type="match status" value="1"/>
</dbReference>
<dbReference type="InterPro" id="IPR039421">
    <property type="entry name" value="Type_1_exporter"/>
</dbReference>
<dbReference type="Pfam" id="PF00664">
    <property type="entry name" value="ABC_membrane"/>
    <property type="match status" value="1"/>
</dbReference>
<gene>
    <name evidence="10" type="primary">cydD</name>
    <name evidence="10" type="ORF">ACFOZY_00570</name>
</gene>
<evidence type="ECO:0000259" key="9">
    <source>
        <dbReference type="PROSITE" id="PS50929"/>
    </source>
</evidence>
<dbReference type="PROSITE" id="PS50929">
    <property type="entry name" value="ABC_TM1F"/>
    <property type="match status" value="1"/>
</dbReference>
<keyword evidence="5 7" id="KW-1133">Transmembrane helix</keyword>
<name>A0ABV8X0N4_9LACT</name>
<evidence type="ECO:0000256" key="5">
    <source>
        <dbReference type="ARBA" id="ARBA00022989"/>
    </source>
</evidence>
<proteinExistence type="predicted"/>
<dbReference type="SMART" id="SM00382">
    <property type="entry name" value="AAA"/>
    <property type="match status" value="1"/>
</dbReference>
<keyword evidence="3" id="KW-0547">Nucleotide-binding</keyword>
<dbReference type="InterPro" id="IPR003593">
    <property type="entry name" value="AAA+_ATPase"/>
</dbReference>
<dbReference type="Gene3D" id="1.20.1560.10">
    <property type="entry name" value="ABC transporter type 1, transmembrane domain"/>
    <property type="match status" value="1"/>
</dbReference>
<comment type="subcellular location">
    <subcellularLocation>
        <location evidence="1">Cell membrane</location>
        <topology evidence="1">Multi-pass membrane protein</topology>
    </subcellularLocation>
</comment>
<feature type="transmembrane region" description="Helical" evidence="7">
    <location>
        <begin position="57"/>
        <end position="73"/>
    </location>
</feature>
<evidence type="ECO:0000256" key="2">
    <source>
        <dbReference type="ARBA" id="ARBA00022692"/>
    </source>
</evidence>
<sequence length="571" mass="63232">MEQLKQLAAKQRPAMILVGFVSMLIGAAIISQAYLIVRIVDAVFLQHASFHSVWPELLTLMGALFLRVLLQWLHGRVGIRMATVAKKEVRQKLIKHYAENPLMASLSGQSGRKTGILMEAVDELDSYFSQYLPQLIRSSVVPLMLLVAISVQNIYSGIIILVTAPFIPIAMALIGMRTKEKSDEQLQQMTAFSGKFIDTLQGLTTYKLFGRAKEQQEEIHNSSIGFRDATMAVLKVAFLSALAMEFISMLATGIIALEVGLRLVIFKTITFFTAFFVLTLVPEFFVSLRELSSAFHTGRSSVGAAKLIQEELTSDQNPVQWGNKTLESGPPTISLNQVKFSYKENGFSLAIQTDIRQYEQVAIVGRSGSGKTTLLHLIAGLLEPNKGTIHLNRKQRSDYSEANWFSKLSYISQHPYMFAGTIRENIAISKMDATAEEIELAAKKAGLSELLRELPDGIDTSIGEAGRGLSGGEMQRVALARAFLKRPAVILFDEPTTGLDLKTEQILEQSMKELAGTATVITVAHRLHTIMHADRILFLDKGELLASGTHHELMQVEPYRDMFVIQGGERS</sequence>
<evidence type="ECO:0000313" key="10">
    <source>
        <dbReference type="EMBL" id="MFC4408918.1"/>
    </source>
</evidence>
<organism evidence="10 11">
    <name type="scientific">Chungangia koreensis</name>
    <dbReference type="NCBI Taxonomy" id="752657"/>
    <lineage>
        <taxon>Bacteria</taxon>
        <taxon>Bacillati</taxon>
        <taxon>Bacillota</taxon>
        <taxon>Bacilli</taxon>
        <taxon>Lactobacillales</taxon>
        <taxon>Chungangia</taxon>
    </lineage>
</organism>
<dbReference type="InterPro" id="IPR011527">
    <property type="entry name" value="ABC1_TM_dom"/>
</dbReference>
<feature type="transmembrane region" description="Helical" evidence="7">
    <location>
        <begin position="263"/>
        <end position="286"/>
    </location>
</feature>
<dbReference type="SUPFAM" id="SSF52540">
    <property type="entry name" value="P-loop containing nucleoside triphosphate hydrolases"/>
    <property type="match status" value="1"/>
</dbReference>
<dbReference type="PANTHER" id="PTHR24221:SF590">
    <property type="entry name" value="COMPONENT LINKED WITH THE ASSEMBLY OF CYTOCHROME' TRANSPORT TRANSMEMBRANE ATP-BINDING PROTEIN ABC TRANSPORTER CYDD-RELATED"/>
    <property type="match status" value="1"/>
</dbReference>
<evidence type="ECO:0000256" key="4">
    <source>
        <dbReference type="ARBA" id="ARBA00022840"/>
    </source>
</evidence>
<comment type="caution">
    <text evidence="10">The sequence shown here is derived from an EMBL/GenBank/DDBJ whole genome shotgun (WGS) entry which is preliminary data.</text>
</comment>
<evidence type="ECO:0000256" key="1">
    <source>
        <dbReference type="ARBA" id="ARBA00004651"/>
    </source>
</evidence>
<dbReference type="InterPro" id="IPR027417">
    <property type="entry name" value="P-loop_NTPase"/>
</dbReference>
<keyword evidence="4" id="KW-0067">ATP-binding</keyword>
<dbReference type="PANTHER" id="PTHR24221">
    <property type="entry name" value="ATP-BINDING CASSETTE SUB-FAMILY B"/>
    <property type="match status" value="1"/>
</dbReference>
<evidence type="ECO:0000256" key="6">
    <source>
        <dbReference type="ARBA" id="ARBA00023136"/>
    </source>
</evidence>
<accession>A0ABV8X0N4</accession>
<reference evidence="11" key="1">
    <citation type="journal article" date="2019" name="Int. J. Syst. Evol. Microbiol.">
        <title>The Global Catalogue of Microorganisms (GCM) 10K type strain sequencing project: providing services to taxonomists for standard genome sequencing and annotation.</title>
        <authorList>
            <consortium name="The Broad Institute Genomics Platform"/>
            <consortium name="The Broad Institute Genome Sequencing Center for Infectious Disease"/>
            <person name="Wu L."/>
            <person name="Ma J."/>
        </authorList>
    </citation>
    <scope>NUCLEOTIDE SEQUENCE [LARGE SCALE GENOMIC DNA]</scope>
    <source>
        <strain evidence="11">CCUG 59778</strain>
    </source>
</reference>
<evidence type="ECO:0000256" key="3">
    <source>
        <dbReference type="ARBA" id="ARBA00022741"/>
    </source>
</evidence>
<dbReference type="CDD" id="cd18584">
    <property type="entry name" value="ABC_6TM_AarD_CydD"/>
    <property type="match status" value="1"/>
</dbReference>
<dbReference type="PROSITE" id="PS00211">
    <property type="entry name" value="ABC_TRANSPORTER_1"/>
    <property type="match status" value="1"/>
</dbReference>
<evidence type="ECO:0000259" key="8">
    <source>
        <dbReference type="PROSITE" id="PS50893"/>
    </source>
</evidence>
<keyword evidence="11" id="KW-1185">Reference proteome</keyword>
<dbReference type="PROSITE" id="PS50893">
    <property type="entry name" value="ABC_TRANSPORTER_2"/>
    <property type="match status" value="1"/>
</dbReference>
<feature type="domain" description="ABC transporter" evidence="8">
    <location>
        <begin position="333"/>
        <end position="566"/>
    </location>
</feature>
<feature type="domain" description="ABC transmembrane type-1" evidence="9">
    <location>
        <begin position="16"/>
        <end position="300"/>
    </location>
</feature>
<keyword evidence="2 7" id="KW-0812">Transmembrane</keyword>
<dbReference type="InterPro" id="IPR014216">
    <property type="entry name" value="ABC_transptr_CydD"/>
</dbReference>
<evidence type="ECO:0000256" key="7">
    <source>
        <dbReference type="SAM" id="Phobius"/>
    </source>
</evidence>
<dbReference type="InterPro" id="IPR036640">
    <property type="entry name" value="ABC1_TM_sf"/>
</dbReference>
<dbReference type="InterPro" id="IPR017871">
    <property type="entry name" value="ABC_transporter-like_CS"/>
</dbReference>